<feature type="region of interest" description="Disordered" evidence="9">
    <location>
        <begin position="51"/>
        <end position="79"/>
    </location>
</feature>
<evidence type="ECO:0000256" key="6">
    <source>
        <dbReference type="ARBA" id="ARBA00022840"/>
    </source>
</evidence>
<dbReference type="GO" id="GO:0005524">
    <property type="term" value="F:ATP binding"/>
    <property type="evidence" value="ECO:0007669"/>
    <property type="project" value="UniProtKB-KW"/>
</dbReference>
<dbReference type="Proteomes" id="UP001530293">
    <property type="component" value="Unassembled WGS sequence"/>
</dbReference>
<dbReference type="InterPro" id="IPR003439">
    <property type="entry name" value="ABC_transporter-like_ATP-bd"/>
</dbReference>
<sequence>MAAVATTATRTTETKRKSIFDLVFFSRNPKRAKPSIIAESSVNKIMSNNSSINGVGGGGGANVKKSKPPSLDKSRKKEVKQRLNAEASKEIRPLAVGTMAMMVSALSNQALPKLLGKLLDEKSSPLDKMTCGVEGACSVTRGDSVSASKALAFVVIGGGFASFLRTTLLNRAQDNIAQRLRAKLFSAILTDRDMQWFVSGEGVSAGKDCSNINGNKEDPTAGKAEAVSETSPSPSSPGAVGSILTEDVNRASEAVTTVFANILRSCSSCAFATYHMLSLNPQLFGISVSIIPVVGAAAVVLNKFVKKATARQRLCAEQAASFAEERISHIETVKLANREKDEVEKYLQLQEECVQLGRKVSSAKGVFMGFMFAASGGALYMVFNAGGKAVADGRMTSGELTSFATYSFLLGLGTSGIFKALGELTQGLVSADRVYSLMDGVPDSKPGNAPKEQSRISSSESVESISLDNVSFSYTSSPDKTVLNNISLNLQRGKVIALVGENGSGKTSLASVIAGLYRPQGGTISLQPSGMDFNELDRQSQASLIQVVPQHPALFDTTIKSNVTYSNPNATDDDIQKALLVANCNDFISKLDDGLDFRVGRNGMRLSGGQRQRLALARALLSSPCVLILDEPSSALDAEGESAVKDAVRACREGDSGQPIGLLLITHKHQTLHVADLVVVLKEGKIVETGTYSELSKDKGSALCELMSELV</sequence>
<dbReference type="Pfam" id="PF00005">
    <property type="entry name" value="ABC_tran"/>
    <property type="match status" value="1"/>
</dbReference>
<evidence type="ECO:0000259" key="11">
    <source>
        <dbReference type="PROSITE" id="PS50893"/>
    </source>
</evidence>
<dbReference type="InterPro" id="IPR036640">
    <property type="entry name" value="ABC1_TM_sf"/>
</dbReference>
<dbReference type="PROSITE" id="PS50893">
    <property type="entry name" value="ABC_TRANSPORTER_2"/>
    <property type="match status" value="1"/>
</dbReference>
<keyword evidence="8 10" id="KW-0472">Membrane</keyword>
<evidence type="ECO:0000313" key="14">
    <source>
        <dbReference type="Proteomes" id="UP001530293"/>
    </source>
</evidence>
<keyword evidence="7 10" id="KW-1133">Transmembrane helix</keyword>
<feature type="compositionally biased region" description="Basic and acidic residues" evidence="9">
    <location>
        <begin position="70"/>
        <end position="79"/>
    </location>
</feature>
<keyword evidence="3" id="KW-1003">Cell membrane</keyword>
<evidence type="ECO:0000256" key="4">
    <source>
        <dbReference type="ARBA" id="ARBA00022692"/>
    </source>
</evidence>
<dbReference type="Pfam" id="PF00664">
    <property type="entry name" value="ABC_membrane"/>
    <property type="match status" value="2"/>
</dbReference>
<evidence type="ECO:0000313" key="13">
    <source>
        <dbReference type="EMBL" id="KAL3758615.1"/>
    </source>
</evidence>
<evidence type="ECO:0000259" key="12">
    <source>
        <dbReference type="PROSITE" id="PS50929"/>
    </source>
</evidence>
<evidence type="ECO:0000256" key="3">
    <source>
        <dbReference type="ARBA" id="ARBA00022475"/>
    </source>
</evidence>
<feature type="domain" description="ABC transmembrane type-1" evidence="12">
    <location>
        <begin position="95"/>
        <end position="426"/>
    </location>
</feature>
<dbReference type="GO" id="GO:0005886">
    <property type="term" value="C:plasma membrane"/>
    <property type="evidence" value="ECO:0007669"/>
    <property type="project" value="UniProtKB-SubCell"/>
</dbReference>
<proteinExistence type="predicted"/>
<keyword evidence="4 10" id="KW-0812">Transmembrane</keyword>
<gene>
    <name evidence="13" type="ORF">ACHAWU_008369</name>
</gene>
<name>A0ABD3M3J8_9STRA</name>
<feature type="transmembrane region" description="Helical" evidence="10">
    <location>
        <begin position="283"/>
        <end position="305"/>
    </location>
</feature>
<feature type="transmembrane region" description="Helical" evidence="10">
    <location>
        <begin position="365"/>
        <end position="383"/>
    </location>
</feature>
<dbReference type="InterPro" id="IPR039421">
    <property type="entry name" value="Type_1_exporter"/>
</dbReference>
<feature type="domain" description="ABC transporter" evidence="11">
    <location>
        <begin position="465"/>
        <end position="708"/>
    </location>
</feature>
<feature type="region of interest" description="Disordered" evidence="9">
    <location>
        <begin position="440"/>
        <end position="460"/>
    </location>
</feature>
<dbReference type="PANTHER" id="PTHR43394">
    <property type="entry name" value="ATP-DEPENDENT PERMEASE MDL1, MITOCHONDRIAL"/>
    <property type="match status" value="1"/>
</dbReference>
<feature type="region of interest" description="Disordered" evidence="9">
    <location>
        <begin position="209"/>
        <end position="240"/>
    </location>
</feature>
<evidence type="ECO:0000256" key="10">
    <source>
        <dbReference type="SAM" id="Phobius"/>
    </source>
</evidence>
<dbReference type="InterPro" id="IPR017871">
    <property type="entry name" value="ABC_transporter-like_CS"/>
</dbReference>
<dbReference type="SUPFAM" id="SSF90123">
    <property type="entry name" value="ABC transporter transmembrane region"/>
    <property type="match status" value="1"/>
</dbReference>
<dbReference type="PANTHER" id="PTHR43394:SF1">
    <property type="entry name" value="ATP-BINDING CASSETTE SUB-FAMILY B MEMBER 10, MITOCHONDRIAL"/>
    <property type="match status" value="1"/>
</dbReference>
<protein>
    <recommendedName>
        <fullName evidence="15">ABC transporter</fullName>
    </recommendedName>
</protein>
<accession>A0ABD3M3J8</accession>
<dbReference type="InterPro" id="IPR011527">
    <property type="entry name" value="ABC1_TM_dom"/>
</dbReference>
<evidence type="ECO:0000256" key="7">
    <source>
        <dbReference type="ARBA" id="ARBA00022989"/>
    </source>
</evidence>
<evidence type="ECO:0000256" key="9">
    <source>
        <dbReference type="SAM" id="MobiDB-lite"/>
    </source>
</evidence>
<dbReference type="PROSITE" id="PS50929">
    <property type="entry name" value="ABC_TM1F"/>
    <property type="match status" value="1"/>
</dbReference>
<dbReference type="PROSITE" id="PS00211">
    <property type="entry name" value="ABC_TRANSPORTER_1"/>
    <property type="match status" value="1"/>
</dbReference>
<dbReference type="Gene3D" id="1.20.1560.10">
    <property type="entry name" value="ABC transporter type 1, transmembrane domain"/>
    <property type="match status" value="1"/>
</dbReference>
<dbReference type="InterPro" id="IPR003593">
    <property type="entry name" value="AAA+_ATPase"/>
</dbReference>
<keyword evidence="5" id="KW-0547">Nucleotide-binding</keyword>
<evidence type="ECO:0000256" key="1">
    <source>
        <dbReference type="ARBA" id="ARBA00004651"/>
    </source>
</evidence>
<dbReference type="FunFam" id="3.40.50.300:FF:000299">
    <property type="entry name" value="ABC transporter ATP-binding protein/permease"/>
    <property type="match status" value="1"/>
</dbReference>
<evidence type="ECO:0000256" key="5">
    <source>
        <dbReference type="ARBA" id="ARBA00022741"/>
    </source>
</evidence>
<evidence type="ECO:0008006" key="15">
    <source>
        <dbReference type="Google" id="ProtNLM"/>
    </source>
</evidence>
<keyword evidence="14" id="KW-1185">Reference proteome</keyword>
<comment type="subcellular location">
    <subcellularLocation>
        <location evidence="1">Cell membrane</location>
        <topology evidence="1">Multi-pass membrane protein</topology>
    </subcellularLocation>
</comment>
<keyword evidence="6" id="KW-0067">ATP-binding</keyword>
<evidence type="ECO:0000256" key="8">
    <source>
        <dbReference type="ARBA" id="ARBA00023136"/>
    </source>
</evidence>
<dbReference type="SMART" id="SM00382">
    <property type="entry name" value="AAA"/>
    <property type="match status" value="1"/>
</dbReference>
<keyword evidence="2" id="KW-0813">Transport</keyword>
<dbReference type="EMBL" id="JALLBG020000228">
    <property type="protein sequence ID" value="KAL3758615.1"/>
    <property type="molecule type" value="Genomic_DNA"/>
</dbReference>
<dbReference type="Gene3D" id="3.40.50.300">
    <property type="entry name" value="P-loop containing nucleotide triphosphate hydrolases"/>
    <property type="match status" value="1"/>
</dbReference>
<dbReference type="AlphaFoldDB" id="A0ABD3M3J8"/>
<comment type="caution">
    <text evidence="13">The sequence shown here is derived from an EMBL/GenBank/DDBJ whole genome shotgun (WGS) entry which is preliminary data.</text>
</comment>
<dbReference type="SUPFAM" id="SSF52540">
    <property type="entry name" value="P-loop containing nucleoside triphosphate hydrolases"/>
    <property type="match status" value="1"/>
</dbReference>
<evidence type="ECO:0000256" key="2">
    <source>
        <dbReference type="ARBA" id="ARBA00022448"/>
    </source>
</evidence>
<reference evidence="13 14" key="1">
    <citation type="submission" date="2024-10" db="EMBL/GenBank/DDBJ databases">
        <title>Updated reference genomes for cyclostephanoid diatoms.</title>
        <authorList>
            <person name="Roberts W.R."/>
            <person name="Alverson A.J."/>
        </authorList>
    </citation>
    <scope>NUCLEOTIDE SEQUENCE [LARGE SCALE GENOMIC DNA]</scope>
    <source>
        <strain evidence="13 14">AJA232-27</strain>
    </source>
</reference>
<organism evidence="13 14">
    <name type="scientific">Discostella pseudostelligera</name>
    <dbReference type="NCBI Taxonomy" id="259834"/>
    <lineage>
        <taxon>Eukaryota</taxon>
        <taxon>Sar</taxon>
        <taxon>Stramenopiles</taxon>
        <taxon>Ochrophyta</taxon>
        <taxon>Bacillariophyta</taxon>
        <taxon>Coscinodiscophyceae</taxon>
        <taxon>Thalassiosirophycidae</taxon>
        <taxon>Stephanodiscales</taxon>
        <taxon>Stephanodiscaceae</taxon>
        <taxon>Discostella</taxon>
    </lineage>
</organism>
<dbReference type="InterPro" id="IPR027417">
    <property type="entry name" value="P-loop_NTPase"/>
</dbReference>